<dbReference type="Proteomes" id="UP000265520">
    <property type="component" value="Unassembled WGS sequence"/>
</dbReference>
<organism evidence="2 3">
    <name type="scientific">Trifolium medium</name>
    <dbReference type="NCBI Taxonomy" id="97028"/>
    <lineage>
        <taxon>Eukaryota</taxon>
        <taxon>Viridiplantae</taxon>
        <taxon>Streptophyta</taxon>
        <taxon>Embryophyta</taxon>
        <taxon>Tracheophyta</taxon>
        <taxon>Spermatophyta</taxon>
        <taxon>Magnoliopsida</taxon>
        <taxon>eudicotyledons</taxon>
        <taxon>Gunneridae</taxon>
        <taxon>Pentapetalae</taxon>
        <taxon>rosids</taxon>
        <taxon>fabids</taxon>
        <taxon>Fabales</taxon>
        <taxon>Fabaceae</taxon>
        <taxon>Papilionoideae</taxon>
        <taxon>50 kb inversion clade</taxon>
        <taxon>NPAAA clade</taxon>
        <taxon>Hologalegina</taxon>
        <taxon>IRL clade</taxon>
        <taxon>Trifolieae</taxon>
        <taxon>Trifolium</taxon>
    </lineage>
</organism>
<name>A0A392SET2_9FABA</name>
<dbReference type="InterPro" id="IPR011333">
    <property type="entry name" value="SKP1/BTB/POZ_sf"/>
</dbReference>
<keyword evidence="3" id="KW-1185">Reference proteome</keyword>
<evidence type="ECO:0000313" key="3">
    <source>
        <dbReference type="Proteomes" id="UP000265520"/>
    </source>
</evidence>
<reference evidence="2 3" key="1">
    <citation type="journal article" date="2018" name="Front. Plant Sci.">
        <title>Red Clover (Trifolium pratense) and Zigzag Clover (T. medium) - A Picture of Genomic Similarities and Differences.</title>
        <authorList>
            <person name="Dluhosova J."/>
            <person name="Istvanek J."/>
            <person name="Nedelnik J."/>
            <person name="Repkova J."/>
        </authorList>
    </citation>
    <scope>NUCLEOTIDE SEQUENCE [LARGE SCALE GENOMIC DNA]</scope>
    <source>
        <strain evidence="3">cv. 10/8</strain>
        <tissue evidence="2">Leaf</tissue>
    </source>
</reference>
<evidence type="ECO:0000313" key="2">
    <source>
        <dbReference type="EMBL" id="MCI46927.1"/>
    </source>
</evidence>
<sequence length="86" mass="9546">MLHFIYRDTLTEEADAVLSTTSSEFPVSETLIAKLLAAADKYGLERLRLMCESRLCKDISVNSVANILTLADHCHATELKAVCLNF</sequence>
<dbReference type="InterPro" id="IPR045005">
    <property type="entry name" value="BPM1-6"/>
</dbReference>
<dbReference type="Gene3D" id="3.30.710.10">
    <property type="entry name" value="Potassium Channel Kv1.1, Chain A"/>
    <property type="match status" value="1"/>
</dbReference>
<dbReference type="PANTHER" id="PTHR26379">
    <property type="entry name" value="BTB/POZ AND MATH DOMAIN-CONTAINING PROTEIN 1"/>
    <property type="match status" value="1"/>
</dbReference>
<dbReference type="GO" id="GO:0016567">
    <property type="term" value="P:protein ubiquitination"/>
    <property type="evidence" value="ECO:0007669"/>
    <property type="project" value="InterPro"/>
</dbReference>
<evidence type="ECO:0000256" key="1">
    <source>
        <dbReference type="ARBA" id="ARBA00004906"/>
    </source>
</evidence>
<dbReference type="PANTHER" id="PTHR26379:SF229">
    <property type="entry name" value="BTB_POZ AND MATH DOMAIN-CONTAINING PROTEIN 5-RELATED"/>
    <property type="match status" value="1"/>
</dbReference>
<dbReference type="SUPFAM" id="SSF54695">
    <property type="entry name" value="POZ domain"/>
    <property type="match status" value="1"/>
</dbReference>
<accession>A0A392SET2</accession>
<dbReference type="EMBL" id="LXQA010364717">
    <property type="protein sequence ID" value="MCI46927.1"/>
    <property type="molecule type" value="Genomic_DNA"/>
</dbReference>
<comment type="caution">
    <text evidence="2">The sequence shown here is derived from an EMBL/GenBank/DDBJ whole genome shotgun (WGS) entry which is preliminary data.</text>
</comment>
<dbReference type="AlphaFoldDB" id="A0A392SET2"/>
<comment type="pathway">
    <text evidence="1">Protein modification; protein ubiquitination.</text>
</comment>
<dbReference type="Gene3D" id="6.10.250.3030">
    <property type="match status" value="1"/>
</dbReference>
<feature type="non-terminal residue" evidence="2">
    <location>
        <position position="86"/>
    </location>
</feature>
<protein>
    <submittedName>
        <fullName evidence="2">BTB/POZ and MATH domain-containing protein 4-like</fullName>
    </submittedName>
</protein>
<proteinExistence type="predicted"/>